<keyword evidence="2" id="KW-1185">Reference proteome</keyword>
<dbReference type="EMBL" id="KQ085904">
    <property type="protein sequence ID" value="KLO17475.1"/>
    <property type="molecule type" value="Genomic_DNA"/>
</dbReference>
<dbReference type="InParanoid" id="A0A0H2RZH1"/>
<accession>A0A0H2RZH1</accession>
<reference evidence="1 2" key="1">
    <citation type="submission" date="2015-04" db="EMBL/GenBank/DDBJ databases">
        <title>Complete genome sequence of Schizopora paradoxa KUC8140, a cosmopolitan wood degrader in East Asia.</title>
        <authorList>
            <consortium name="DOE Joint Genome Institute"/>
            <person name="Min B."/>
            <person name="Park H."/>
            <person name="Jang Y."/>
            <person name="Kim J.-J."/>
            <person name="Kim K.H."/>
            <person name="Pangilinan J."/>
            <person name="Lipzen A."/>
            <person name="Riley R."/>
            <person name="Grigoriev I.V."/>
            <person name="Spatafora J.W."/>
            <person name="Choi I.-G."/>
        </authorList>
    </citation>
    <scope>NUCLEOTIDE SEQUENCE [LARGE SCALE GENOMIC DNA]</scope>
    <source>
        <strain evidence="1 2">KUC8140</strain>
    </source>
</reference>
<name>A0A0H2RZH1_9AGAM</name>
<organism evidence="1 2">
    <name type="scientific">Schizopora paradoxa</name>
    <dbReference type="NCBI Taxonomy" id="27342"/>
    <lineage>
        <taxon>Eukaryota</taxon>
        <taxon>Fungi</taxon>
        <taxon>Dikarya</taxon>
        <taxon>Basidiomycota</taxon>
        <taxon>Agaricomycotina</taxon>
        <taxon>Agaricomycetes</taxon>
        <taxon>Hymenochaetales</taxon>
        <taxon>Schizoporaceae</taxon>
        <taxon>Schizopora</taxon>
    </lineage>
</organism>
<dbReference type="AlphaFoldDB" id="A0A0H2RZH1"/>
<evidence type="ECO:0000313" key="1">
    <source>
        <dbReference type="EMBL" id="KLO17475.1"/>
    </source>
</evidence>
<protein>
    <submittedName>
        <fullName evidence="1">Uncharacterized protein</fullName>
    </submittedName>
</protein>
<sequence length="98" mass="10637">MNLDFNEFDKPIFTWGDTATRPVMFVTNADGYGHLSFWSIDQAMLEAASMEEPARTSDDAKVDQGEVLGDTIVESPKVEQNGSFEGVQSLIASATTSA</sequence>
<gene>
    <name evidence="1" type="ORF">SCHPADRAFT_162983</name>
</gene>
<dbReference type="Proteomes" id="UP000053477">
    <property type="component" value="Unassembled WGS sequence"/>
</dbReference>
<evidence type="ECO:0000313" key="2">
    <source>
        <dbReference type="Proteomes" id="UP000053477"/>
    </source>
</evidence>
<proteinExistence type="predicted"/>